<reference evidence="1" key="1">
    <citation type="journal article" date="2014" name="Front. Microbiol.">
        <title>High frequency of phylogenetically diverse reductive dehalogenase-homologous genes in deep subseafloor sedimentary metagenomes.</title>
        <authorList>
            <person name="Kawai M."/>
            <person name="Futagami T."/>
            <person name="Toyoda A."/>
            <person name="Takaki Y."/>
            <person name="Nishi S."/>
            <person name="Hori S."/>
            <person name="Arai W."/>
            <person name="Tsubouchi T."/>
            <person name="Morono Y."/>
            <person name="Uchiyama I."/>
            <person name="Ito T."/>
            <person name="Fujiyama A."/>
            <person name="Inagaki F."/>
            <person name="Takami H."/>
        </authorList>
    </citation>
    <scope>NUCLEOTIDE SEQUENCE</scope>
    <source>
        <strain evidence="1">Expedition CK06-06</strain>
    </source>
</reference>
<dbReference type="Gene3D" id="3.40.190.170">
    <property type="entry name" value="Bacterial extracellular solute-binding protein, family 7"/>
    <property type="match status" value="1"/>
</dbReference>
<proteinExistence type="predicted"/>
<gene>
    <name evidence="1" type="ORF">S06H3_30703</name>
</gene>
<sequence length="142" mass="15251">MAVIAGSADKTMVVAKDDKVKKRTIEWVGQIDYGPGHPVFVSAQRICEAITTASGGRLRLTVEPAADPMAIFDAVHQGDIDFGFSLSVYWTDKFPAAVIIFGDAHAWMAIAMVPTGVELGMVGDSCLIQPFLRQLLSKSQPA</sequence>
<name>X1PIR8_9ZZZZ</name>
<accession>X1PIR8</accession>
<dbReference type="InterPro" id="IPR038404">
    <property type="entry name" value="TRAP_DctP_sf"/>
</dbReference>
<dbReference type="AlphaFoldDB" id="X1PIR8"/>
<organism evidence="1">
    <name type="scientific">marine sediment metagenome</name>
    <dbReference type="NCBI Taxonomy" id="412755"/>
    <lineage>
        <taxon>unclassified sequences</taxon>
        <taxon>metagenomes</taxon>
        <taxon>ecological metagenomes</taxon>
    </lineage>
</organism>
<evidence type="ECO:0000313" key="1">
    <source>
        <dbReference type="EMBL" id="GAI30764.1"/>
    </source>
</evidence>
<dbReference type="EMBL" id="BARV01018108">
    <property type="protein sequence ID" value="GAI30764.1"/>
    <property type="molecule type" value="Genomic_DNA"/>
</dbReference>
<protein>
    <recommendedName>
        <fullName evidence="2">SsuA/THI5-like domain-containing protein</fullName>
    </recommendedName>
</protein>
<evidence type="ECO:0008006" key="2">
    <source>
        <dbReference type="Google" id="ProtNLM"/>
    </source>
</evidence>
<comment type="caution">
    <text evidence="1">The sequence shown here is derived from an EMBL/GenBank/DDBJ whole genome shotgun (WGS) entry which is preliminary data.</text>
</comment>